<name>A0A562UQL6_9ACTN</name>
<keyword evidence="2" id="KW-1133">Transmembrane helix</keyword>
<accession>A0A562UQL6</accession>
<gene>
    <name evidence="3" type="ORF">LX16_4693</name>
</gene>
<protein>
    <recommendedName>
        <fullName evidence="5">LPXTG-motif cell wall-anchored protein</fullName>
    </recommendedName>
</protein>
<keyword evidence="4" id="KW-1185">Reference proteome</keyword>
<evidence type="ECO:0000256" key="2">
    <source>
        <dbReference type="SAM" id="Phobius"/>
    </source>
</evidence>
<feature type="region of interest" description="Disordered" evidence="1">
    <location>
        <begin position="258"/>
        <end position="348"/>
    </location>
</feature>
<feature type="compositionally biased region" description="Low complexity" evidence="1">
    <location>
        <begin position="278"/>
        <end position="323"/>
    </location>
</feature>
<comment type="caution">
    <text evidence="3">The sequence shown here is derived from an EMBL/GenBank/DDBJ whole genome shotgun (WGS) entry which is preliminary data.</text>
</comment>
<sequence>MMSGMGSRGARSVRAAGTVLAVTGIVTLVGGLLAAPASLAAQDRVAESTLVELTVTPIPVIPVEGFDGAYGTAGTPDTGAPSDHVDGDFSDPDGVLDLVTVNGTQVVETSWDAASGQLTTRGNATGFEFDYNGVDDFLTAGSVDSYARCVDGQAAALAYARTDAVQFMVLGQSIPYYVPTEIAVTGADLNMPGVAGGTVTVLGQAVENVVNEPEQTSAEAYLEYTATAELYDENGDLVYSGPLFDLTVGHVKVECQAPVDPQTPSETPTTPTDPPTTPTETPSESPSETPTSPTETPSESPSETPTTPTETPSESPSASESTPPTGPDTTPPAGGGPGDGLPVTGGPVGILLAAGTAATVSGLLLLWASRRRLRG</sequence>
<evidence type="ECO:0000313" key="3">
    <source>
        <dbReference type="EMBL" id="TWJ07910.1"/>
    </source>
</evidence>
<keyword evidence="2" id="KW-0472">Membrane</keyword>
<evidence type="ECO:0000313" key="4">
    <source>
        <dbReference type="Proteomes" id="UP000321617"/>
    </source>
</evidence>
<dbReference type="AlphaFoldDB" id="A0A562UQL6"/>
<feature type="transmembrane region" description="Helical" evidence="2">
    <location>
        <begin position="348"/>
        <end position="368"/>
    </location>
</feature>
<dbReference type="EMBL" id="VLLL01000009">
    <property type="protein sequence ID" value="TWJ07910.1"/>
    <property type="molecule type" value="Genomic_DNA"/>
</dbReference>
<reference evidence="3 4" key="1">
    <citation type="journal article" date="2013" name="Stand. Genomic Sci.">
        <title>Genomic Encyclopedia of Type Strains, Phase I: The one thousand microbial genomes (KMG-I) project.</title>
        <authorList>
            <person name="Kyrpides N.C."/>
            <person name="Woyke T."/>
            <person name="Eisen J.A."/>
            <person name="Garrity G."/>
            <person name="Lilburn T.G."/>
            <person name="Beck B.J."/>
            <person name="Whitman W.B."/>
            <person name="Hugenholtz P."/>
            <person name="Klenk H.P."/>
        </authorList>
    </citation>
    <scope>NUCLEOTIDE SEQUENCE [LARGE SCALE GENOMIC DNA]</scope>
    <source>
        <strain evidence="3 4">DSM 45044</strain>
    </source>
</reference>
<dbReference type="PRINTS" id="PR01217">
    <property type="entry name" value="PRICHEXTENSN"/>
</dbReference>
<keyword evidence="2" id="KW-0812">Transmembrane</keyword>
<evidence type="ECO:0000256" key="1">
    <source>
        <dbReference type="SAM" id="MobiDB-lite"/>
    </source>
</evidence>
<evidence type="ECO:0008006" key="5">
    <source>
        <dbReference type="Google" id="ProtNLM"/>
    </source>
</evidence>
<organism evidence="3 4">
    <name type="scientific">Stackebrandtia albiflava</name>
    <dbReference type="NCBI Taxonomy" id="406432"/>
    <lineage>
        <taxon>Bacteria</taxon>
        <taxon>Bacillati</taxon>
        <taxon>Actinomycetota</taxon>
        <taxon>Actinomycetes</taxon>
        <taxon>Glycomycetales</taxon>
        <taxon>Glycomycetaceae</taxon>
        <taxon>Stackebrandtia</taxon>
    </lineage>
</organism>
<dbReference type="Proteomes" id="UP000321617">
    <property type="component" value="Unassembled WGS sequence"/>
</dbReference>
<proteinExistence type="predicted"/>